<dbReference type="GO" id="GO:0005096">
    <property type="term" value="F:GTPase activator activity"/>
    <property type="evidence" value="ECO:0007669"/>
    <property type="project" value="UniProtKB-KW"/>
</dbReference>
<keyword evidence="7" id="KW-1133">Transmembrane helix</keyword>
<accession>A0A6N2KPH4</accession>
<name>A0A6N2KPH4_SALVM</name>
<feature type="region of interest" description="Disordered" evidence="6">
    <location>
        <begin position="391"/>
        <end position="417"/>
    </location>
</feature>
<dbReference type="InterPro" id="IPR037278">
    <property type="entry name" value="ARFGAP/RecO"/>
</dbReference>
<feature type="region of interest" description="Disordered" evidence="6">
    <location>
        <begin position="319"/>
        <end position="349"/>
    </location>
</feature>
<feature type="transmembrane region" description="Helical" evidence="7">
    <location>
        <begin position="253"/>
        <end position="278"/>
    </location>
</feature>
<dbReference type="AlphaFoldDB" id="A0A6N2KPH4"/>
<dbReference type="InterPro" id="IPR044520">
    <property type="entry name" value="ARF_GAP_AGD5/15"/>
</dbReference>
<evidence type="ECO:0000256" key="7">
    <source>
        <dbReference type="SAM" id="Phobius"/>
    </source>
</evidence>
<dbReference type="GO" id="GO:0008270">
    <property type="term" value="F:zinc ion binding"/>
    <property type="evidence" value="ECO:0007669"/>
    <property type="project" value="UniProtKB-KW"/>
</dbReference>
<dbReference type="EMBL" id="CAADRP010000224">
    <property type="protein sequence ID" value="VFU25179.1"/>
    <property type="molecule type" value="Genomic_DNA"/>
</dbReference>
<dbReference type="InterPro" id="IPR038508">
    <property type="entry name" value="ArfGAP_dom_sf"/>
</dbReference>
<dbReference type="PRINTS" id="PR00405">
    <property type="entry name" value="REVINTRACTNG"/>
</dbReference>
<dbReference type="InterPro" id="IPR025520">
    <property type="entry name" value="DUF4408"/>
</dbReference>
<feature type="transmembrane region" description="Helical" evidence="7">
    <location>
        <begin position="298"/>
        <end position="316"/>
    </location>
</feature>
<gene>
    <name evidence="9" type="ORF">SVIM_LOCUS55624</name>
</gene>
<dbReference type="Pfam" id="PF05553">
    <property type="entry name" value="DUF761"/>
    <property type="match status" value="1"/>
</dbReference>
<evidence type="ECO:0000259" key="8">
    <source>
        <dbReference type="PROSITE" id="PS50115"/>
    </source>
</evidence>
<dbReference type="Pfam" id="PF01412">
    <property type="entry name" value="ArfGap"/>
    <property type="match status" value="1"/>
</dbReference>
<evidence type="ECO:0000256" key="4">
    <source>
        <dbReference type="ARBA" id="ARBA00022833"/>
    </source>
</evidence>
<keyword evidence="2" id="KW-0479">Metal-binding</keyword>
<evidence type="ECO:0000256" key="2">
    <source>
        <dbReference type="ARBA" id="ARBA00022723"/>
    </source>
</evidence>
<evidence type="ECO:0000256" key="3">
    <source>
        <dbReference type="ARBA" id="ARBA00022771"/>
    </source>
</evidence>
<keyword evidence="1" id="KW-0343">GTPase activation</keyword>
<feature type="compositionally biased region" description="Basic and acidic residues" evidence="6">
    <location>
        <begin position="406"/>
        <end position="416"/>
    </location>
</feature>
<organism evidence="9">
    <name type="scientific">Salix viminalis</name>
    <name type="common">Common osier</name>
    <name type="synonym">Basket willow</name>
    <dbReference type="NCBI Taxonomy" id="40686"/>
    <lineage>
        <taxon>Eukaryota</taxon>
        <taxon>Viridiplantae</taxon>
        <taxon>Streptophyta</taxon>
        <taxon>Embryophyta</taxon>
        <taxon>Tracheophyta</taxon>
        <taxon>Spermatophyta</taxon>
        <taxon>Magnoliopsida</taxon>
        <taxon>eudicotyledons</taxon>
        <taxon>Gunneridae</taxon>
        <taxon>Pentapetalae</taxon>
        <taxon>rosids</taxon>
        <taxon>fabids</taxon>
        <taxon>Malpighiales</taxon>
        <taxon>Salicaceae</taxon>
        <taxon>Saliceae</taxon>
        <taxon>Salix</taxon>
    </lineage>
</organism>
<evidence type="ECO:0000256" key="1">
    <source>
        <dbReference type="ARBA" id="ARBA00022468"/>
    </source>
</evidence>
<dbReference type="PANTHER" id="PTHR46419:SF3">
    <property type="entry name" value="ADP-RIBOSYLATION FACTOR GTPASE-ACTIVATING PROTEIN AGD15-RELATED"/>
    <property type="match status" value="1"/>
</dbReference>
<keyword evidence="3 5" id="KW-0863">Zinc-finger</keyword>
<reference evidence="9" key="1">
    <citation type="submission" date="2019-03" db="EMBL/GenBank/DDBJ databases">
        <authorList>
            <person name="Mank J."/>
            <person name="Almeida P."/>
        </authorList>
    </citation>
    <scope>NUCLEOTIDE SEQUENCE</scope>
    <source>
        <strain evidence="9">78183</strain>
    </source>
</reference>
<dbReference type="InterPro" id="IPR008480">
    <property type="entry name" value="DUF761_pln"/>
</dbReference>
<keyword evidence="4" id="KW-0862">Zinc</keyword>
<dbReference type="Pfam" id="PF14364">
    <property type="entry name" value="DUF4408"/>
    <property type="match status" value="1"/>
</dbReference>
<dbReference type="SMART" id="SM00105">
    <property type="entry name" value="ArfGap"/>
    <property type="match status" value="1"/>
</dbReference>
<evidence type="ECO:0000256" key="6">
    <source>
        <dbReference type="SAM" id="MobiDB-lite"/>
    </source>
</evidence>
<dbReference type="PANTHER" id="PTHR46419">
    <property type="entry name" value="ADP-RIBOSYLATION FACTOR GTPASE-ACTIVATING PROTEIN AGD5"/>
    <property type="match status" value="1"/>
</dbReference>
<dbReference type="PROSITE" id="PS50115">
    <property type="entry name" value="ARFGAP"/>
    <property type="match status" value="1"/>
</dbReference>
<dbReference type="Gene3D" id="1.10.220.150">
    <property type="entry name" value="Arf GTPase activating protein"/>
    <property type="match status" value="1"/>
</dbReference>
<evidence type="ECO:0000313" key="9">
    <source>
        <dbReference type="EMBL" id="VFU25179.1"/>
    </source>
</evidence>
<proteinExistence type="predicted"/>
<dbReference type="CDD" id="cd08204">
    <property type="entry name" value="ArfGap"/>
    <property type="match status" value="1"/>
</dbReference>
<keyword evidence="7" id="KW-0472">Membrane</keyword>
<feature type="transmembrane region" description="Helical" evidence="7">
    <location>
        <begin position="214"/>
        <end position="232"/>
    </location>
</feature>
<keyword evidence="7" id="KW-0812">Transmembrane</keyword>
<feature type="domain" description="Arf-GAP" evidence="8">
    <location>
        <begin position="16"/>
        <end position="130"/>
    </location>
</feature>
<dbReference type="InterPro" id="IPR001164">
    <property type="entry name" value="ArfGAP_dom"/>
</dbReference>
<dbReference type="FunFam" id="1.10.220.150:FF:000009">
    <property type="entry name" value="stromal membrane-associated protein 1 isoform X1"/>
    <property type="match status" value="1"/>
</dbReference>
<sequence length="539" mass="60685">MNSKSSVSKELNARHTKILEGLLKLRENRECADCHSKAPRWASVNLGIFICMQCSGIHRGLGVHISQVRSTTLDTWLPEQVAFMQSVGNGRSNDYWEAELPGNFDRSGTDRFIHAKYGEKRWVSRNHKQPAQVFSRINYNNGVLVEGAASRVVPRQTRPQSLDEESFSRITAQLSPPLTRTRWASLDMKRDPIALPTPKGLTESIKKTDGPKDLYSLLYVGGVFRFLIPELVQSMANLFEISPFKTGKFDTTIWAVKLVLLCVGIVSTLILFKVALTYPLSTLPGAWISLRGWLSPPYIYIILNFIIITIAASSTFQHPGPGPSTRLSHSSSKKEKGQRRSSPGDLWQEHDVQEMEKQLDTALSFEKLVGSSQDYYSLETFSTDSGKVLQEKTNTDTSKDSCLTDSAKKQREKMDADQQNTLEDAWTLIMENQGKAQTRQLKKSGTWDTPPKVLQKANGMVTAADGGCGDEDPVSCAVRELRKSDTFNDSVSLRREKSMSQDELNRRAEEFIRKFNYEMRLQRQESEQRFRAAVRGGVS</sequence>
<dbReference type="SUPFAM" id="SSF57863">
    <property type="entry name" value="ArfGap/RecO-like zinc finger"/>
    <property type="match status" value="1"/>
</dbReference>
<protein>
    <recommendedName>
        <fullName evidence="8">Arf-GAP domain-containing protein</fullName>
    </recommendedName>
</protein>
<evidence type="ECO:0000256" key="5">
    <source>
        <dbReference type="PROSITE-ProRule" id="PRU00288"/>
    </source>
</evidence>